<dbReference type="AlphaFoldDB" id="A0A6A4GD57"/>
<name>A0A6A4GD57_9AGAR</name>
<gene>
    <name evidence="3" type="ORF">BT96DRAFT_951411</name>
</gene>
<sequence>MTMSTTTGLLSTAFCHLCGGQGPSGPPPANNPDPDHQDSNQQRTTLRPVSAWRPNLRSLGQPSNSNAAWNPFEGDPTPFGERLAAIDSHYSTGIRPHTRTTSHAALSGEFHVAQMFHERETS</sequence>
<feature type="compositionally biased region" description="Polar residues" evidence="1">
    <location>
        <begin position="58"/>
        <end position="68"/>
    </location>
</feature>
<evidence type="ECO:0000313" key="3">
    <source>
        <dbReference type="EMBL" id="KAE9383370.1"/>
    </source>
</evidence>
<proteinExistence type="predicted"/>
<organism evidence="3 4">
    <name type="scientific">Gymnopus androsaceus JB14</name>
    <dbReference type="NCBI Taxonomy" id="1447944"/>
    <lineage>
        <taxon>Eukaryota</taxon>
        <taxon>Fungi</taxon>
        <taxon>Dikarya</taxon>
        <taxon>Basidiomycota</taxon>
        <taxon>Agaricomycotina</taxon>
        <taxon>Agaricomycetes</taxon>
        <taxon>Agaricomycetidae</taxon>
        <taxon>Agaricales</taxon>
        <taxon>Marasmiineae</taxon>
        <taxon>Omphalotaceae</taxon>
        <taxon>Gymnopus</taxon>
    </lineage>
</organism>
<feature type="region of interest" description="Disordered" evidence="1">
    <location>
        <begin position="17"/>
        <end position="80"/>
    </location>
</feature>
<dbReference type="Proteomes" id="UP000799118">
    <property type="component" value="Unassembled WGS sequence"/>
</dbReference>
<accession>A0A6A4GD57</accession>
<feature type="signal peptide" evidence="2">
    <location>
        <begin position="1"/>
        <end position="20"/>
    </location>
</feature>
<feature type="chain" id="PRO_5025639252" evidence="2">
    <location>
        <begin position="21"/>
        <end position="122"/>
    </location>
</feature>
<dbReference type="EMBL" id="ML770520">
    <property type="protein sequence ID" value="KAE9383370.1"/>
    <property type="molecule type" value="Genomic_DNA"/>
</dbReference>
<protein>
    <submittedName>
        <fullName evidence="3">Uncharacterized protein</fullName>
    </submittedName>
</protein>
<evidence type="ECO:0000313" key="4">
    <source>
        <dbReference type="Proteomes" id="UP000799118"/>
    </source>
</evidence>
<evidence type="ECO:0000256" key="1">
    <source>
        <dbReference type="SAM" id="MobiDB-lite"/>
    </source>
</evidence>
<reference evidence="3" key="1">
    <citation type="journal article" date="2019" name="Environ. Microbiol.">
        <title>Fungal ecological strategies reflected in gene transcription - a case study of two litter decomposers.</title>
        <authorList>
            <person name="Barbi F."/>
            <person name="Kohler A."/>
            <person name="Barry K."/>
            <person name="Baskaran P."/>
            <person name="Daum C."/>
            <person name="Fauchery L."/>
            <person name="Ihrmark K."/>
            <person name="Kuo A."/>
            <person name="LaButti K."/>
            <person name="Lipzen A."/>
            <person name="Morin E."/>
            <person name="Grigoriev I.V."/>
            <person name="Henrissat B."/>
            <person name="Lindahl B."/>
            <person name="Martin F."/>
        </authorList>
    </citation>
    <scope>NUCLEOTIDE SEQUENCE</scope>
    <source>
        <strain evidence="3">JB14</strain>
    </source>
</reference>
<evidence type="ECO:0000256" key="2">
    <source>
        <dbReference type="SAM" id="SignalP"/>
    </source>
</evidence>
<keyword evidence="4" id="KW-1185">Reference proteome</keyword>
<keyword evidence="2" id="KW-0732">Signal</keyword>